<reference evidence="3" key="1">
    <citation type="submission" date="2021-02" db="EMBL/GenBank/DDBJ databases">
        <authorList>
            <person name="Dougan E. K."/>
            <person name="Rhodes N."/>
            <person name="Thang M."/>
            <person name="Chan C."/>
        </authorList>
    </citation>
    <scope>NUCLEOTIDE SEQUENCE</scope>
</reference>
<keyword evidence="1" id="KW-0812">Transmembrane</keyword>
<gene>
    <name evidence="3" type="ORF">SNAT2548_LOCUS17928</name>
</gene>
<name>A0A812PP41_9DINO</name>
<evidence type="ECO:0000256" key="2">
    <source>
        <dbReference type="SAM" id="SignalP"/>
    </source>
</evidence>
<keyword evidence="2" id="KW-0732">Signal</keyword>
<evidence type="ECO:0000256" key="1">
    <source>
        <dbReference type="SAM" id="Phobius"/>
    </source>
</evidence>
<keyword evidence="1" id="KW-0472">Membrane</keyword>
<evidence type="ECO:0000313" key="4">
    <source>
        <dbReference type="Proteomes" id="UP000604046"/>
    </source>
</evidence>
<feature type="chain" id="PRO_5033015057" evidence="2">
    <location>
        <begin position="27"/>
        <end position="148"/>
    </location>
</feature>
<feature type="transmembrane region" description="Helical" evidence="1">
    <location>
        <begin position="89"/>
        <end position="108"/>
    </location>
</feature>
<dbReference type="Proteomes" id="UP000604046">
    <property type="component" value="Unassembled WGS sequence"/>
</dbReference>
<organism evidence="3 4">
    <name type="scientific">Symbiodinium natans</name>
    <dbReference type="NCBI Taxonomy" id="878477"/>
    <lineage>
        <taxon>Eukaryota</taxon>
        <taxon>Sar</taxon>
        <taxon>Alveolata</taxon>
        <taxon>Dinophyceae</taxon>
        <taxon>Suessiales</taxon>
        <taxon>Symbiodiniaceae</taxon>
        <taxon>Symbiodinium</taxon>
    </lineage>
</organism>
<evidence type="ECO:0000313" key="3">
    <source>
        <dbReference type="EMBL" id="CAE7342467.1"/>
    </source>
</evidence>
<comment type="caution">
    <text evidence="3">The sequence shown here is derived from an EMBL/GenBank/DDBJ whole genome shotgun (WGS) entry which is preliminary data.</text>
</comment>
<accession>A0A812PP41</accession>
<dbReference type="AlphaFoldDB" id="A0A812PP41"/>
<keyword evidence="1" id="KW-1133">Transmembrane helix</keyword>
<feature type="signal peptide" evidence="2">
    <location>
        <begin position="1"/>
        <end position="26"/>
    </location>
</feature>
<keyword evidence="4" id="KW-1185">Reference proteome</keyword>
<feature type="transmembrane region" description="Helical" evidence="1">
    <location>
        <begin position="114"/>
        <end position="135"/>
    </location>
</feature>
<protein>
    <submittedName>
        <fullName evidence="3">Uncharacterized protein</fullName>
    </submittedName>
</protein>
<dbReference type="OrthoDB" id="422412at2759"/>
<proteinExistence type="predicted"/>
<dbReference type="EMBL" id="CAJNDS010002129">
    <property type="protein sequence ID" value="CAE7342467.1"/>
    <property type="molecule type" value="Genomic_DNA"/>
</dbReference>
<sequence>MARPAALLRAAVLACALLALKDLAFVAPADSPKPRGAEVLTSRPAPVAHQEATAKVREDAPKALMAFASAFTPTSVMAYYTADEALRPWTNVAPWYGGALYVLTLVVQRVKFEWYNYVYVAAAALWLGPAFFLFLSYKWDPTNQIEDL</sequence>